<proteinExistence type="predicted"/>
<dbReference type="InterPro" id="IPR009875">
    <property type="entry name" value="PilZ_domain"/>
</dbReference>
<gene>
    <name evidence="2" type="ORF">JN12_02885</name>
</gene>
<dbReference type="Gene3D" id="2.40.10.220">
    <property type="entry name" value="predicted glycosyltransferase like domains"/>
    <property type="match status" value="1"/>
</dbReference>
<dbReference type="AlphaFoldDB" id="A0A562VIU4"/>
<sequence length="122" mass="13702">MEKRRFSRVDFTVKALVTAGTTVFRGEVDNLSLHGIFIKTDQRLPLGGTAEITIGLAEVEPEIVIHVTATVARHTPEGIGFEFGKIDVDSFTHLRSIISYRKGDADIVMDEFINYVERKYSE</sequence>
<organism evidence="2 3">
    <name type="scientific">Geobacter argillaceus</name>
    <dbReference type="NCBI Taxonomy" id="345631"/>
    <lineage>
        <taxon>Bacteria</taxon>
        <taxon>Pseudomonadati</taxon>
        <taxon>Thermodesulfobacteriota</taxon>
        <taxon>Desulfuromonadia</taxon>
        <taxon>Geobacterales</taxon>
        <taxon>Geobacteraceae</taxon>
        <taxon>Geobacter</taxon>
    </lineage>
</organism>
<dbReference type="OrthoDB" id="370480at2"/>
<accession>A0A562VIU4</accession>
<dbReference type="SUPFAM" id="SSF141371">
    <property type="entry name" value="PilZ domain-like"/>
    <property type="match status" value="1"/>
</dbReference>
<dbReference type="GO" id="GO:0035438">
    <property type="term" value="F:cyclic-di-GMP binding"/>
    <property type="evidence" value="ECO:0007669"/>
    <property type="project" value="InterPro"/>
</dbReference>
<feature type="domain" description="PilZ" evidence="1">
    <location>
        <begin position="2"/>
        <end position="98"/>
    </location>
</feature>
<dbReference type="Proteomes" id="UP000319449">
    <property type="component" value="Unassembled WGS sequence"/>
</dbReference>
<name>A0A562VIU4_9BACT</name>
<evidence type="ECO:0000313" key="2">
    <source>
        <dbReference type="EMBL" id="TWJ17768.1"/>
    </source>
</evidence>
<comment type="caution">
    <text evidence="2">The sequence shown here is derived from an EMBL/GenBank/DDBJ whole genome shotgun (WGS) entry which is preliminary data.</text>
</comment>
<evidence type="ECO:0000313" key="3">
    <source>
        <dbReference type="Proteomes" id="UP000319449"/>
    </source>
</evidence>
<reference evidence="2 3" key="1">
    <citation type="submission" date="2019-07" db="EMBL/GenBank/DDBJ databases">
        <title>Genomic Encyclopedia of Archaeal and Bacterial Type Strains, Phase II (KMG-II): from individual species to whole genera.</title>
        <authorList>
            <person name="Goeker M."/>
        </authorList>
    </citation>
    <scope>NUCLEOTIDE SEQUENCE [LARGE SCALE GENOMIC DNA]</scope>
    <source>
        <strain evidence="2 3">ATCC BAA-1139</strain>
    </source>
</reference>
<protein>
    <submittedName>
        <fullName evidence="2">PilZ domain-containing protein</fullName>
    </submittedName>
</protein>
<evidence type="ECO:0000259" key="1">
    <source>
        <dbReference type="Pfam" id="PF07238"/>
    </source>
</evidence>
<dbReference type="EMBL" id="VLLN01000019">
    <property type="protein sequence ID" value="TWJ17768.1"/>
    <property type="molecule type" value="Genomic_DNA"/>
</dbReference>
<dbReference type="Pfam" id="PF07238">
    <property type="entry name" value="PilZ"/>
    <property type="match status" value="1"/>
</dbReference>
<keyword evidence="3" id="KW-1185">Reference proteome</keyword>
<dbReference type="RefSeq" id="WP_145023981.1">
    <property type="nucleotide sequence ID" value="NZ_VLLN01000019.1"/>
</dbReference>